<feature type="compositionally biased region" description="Basic and acidic residues" evidence="1">
    <location>
        <begin position="40"/>
        <end position="57"/>
    </location>
</feature>
<organism evidence="2 3">
    <name type="scientific">Goekera deserti</name>
    <dbReference type="NCBI Taxonomy" id="2497753"/>
    <lineage>
        <taxon>Bacteria</taxon>
        <taxon>Bacillati</taxon>
        <taxon>Actinomycetota</taxon>
        <taxon>Actinomycetes</taxon>
        <taxon>Geodermatophilales</taxon>
        <taxon>Geodermatophilaceae</taxon>
        <taxon>Goekera</taxon>
    </lineage>
</organism>
<evidence type="ECO:0000256" key="1">
    <source>
        <dbReference type="SAM" id="MobiDB-lite"/>
    </source>
</evidence>
<dbReference type="AlphaFoldDB" id="A0A7K3WCH7"/>
<dbReference type="EMBL" id="JAAGWK010000010">
    <property type="protein sequence ID" value="NEL54026.1"/>
    <property type="molecule type" value="Genomic_DNA"/>
</dbReference>
<keyword evidence="3" id="KW-1185">Reference proteome</keyword>
<proteinExistence type="predicted"/>
<dbReference type="Proteomes" id="UP000470470">
    <property type="component" value="Unassembled WGS sequence"/>
</dbReference>
<feature type="region of interest" description="Disordered" evidence="1">
    <location>
        <begin position="1"/>
        <end position="57"/>
    </location>
</feature>
<protein>
    <submittedName>
        <fullName evidence="2">Uncharacterized protein</fullName>
    </submittedName>
</protein>
<reference evidence="2 3" key="1">
    <citation type="submission" date="2020-02" db="EMBL/GenBank/DDBJ databases">
        <title>The whole genome sequence of CPCC 205119.</title>
        <authorList>
            <person name="Jiang Z."/>
        </authorList>
    </citation>
    <scope>NUCLEOTIDE SEQUENCE [LARGE SCALE GENOMIC DNA]</scope>
    <source>
        <strain evidence="2 3">CPCC 205119</strain>
    </source>
</reference>
<evidence type="ECO:0000313" key="3">
    <source>
        <dbReference type="Proteomes" id="UP000470470"/>
    </source>
</evidence>
<dbReference type="RefSeq" id="WP_162392747.1">
    <property type="nucleotide sequence ID" value="NZ_JAABOZ010000002.1"/>
</dbReference>
<sequence length="57" mass="5863">MTETSPTHSEDPAEGAVSGTENDTGGRTPHTEQPAEGGDAEQHAREGVDADSRITDG</sequence>
<evidence type="ECO:0000313" key="2">
    <source>
        <dbReference type="EMBL" id="NEL54026.1"/>
    </source>
</evidence>
<gene>
    <name evidence="2" type="ORF">G1H19_08445</name>
</gene>
<accession>A0A7K3WCH7</accession>
<name>A0A7K3WCH7_9ACTN</name>
<comment type="caution">
    <text evidence="2">The sequence shown here is derived from an EMBL/GenBank/DDBJ whole genome shotgun (WGS) entry which is preliminary data.</text>
</comment>